<keyword evidence="1" id="KW-0732">Signal</keyword>
<dbReference type="AlphaFoldDB" id="A0A0D2N875"/>
<dbReference type="EMBL" id="KN817649">
    <property type="protein sequence ID" value="KJA15299.1"/>
    <property type="molecule type" value="Genomic_DNA"/>
</dbReference>
<reference evidence="3" key="1">
    <citation type="submission" date="2014-04" db="EMBL/GenBank/DDBJ databases">
        <title>Evolutionary Origins and Diversification of the Mycorrhizal Mutualists.</title>
        <authorList>
            <consortium name="DOE Joint Genome Institute"/>
            <consortium name="Mycorrhizal Genomics Consortium"/>
            <person name="Kohler A."/>
            <person name="Kuo A."/>
            <person name="Nagy L.G."/>
            <person name="Floudas D."/>
            <person name="Copeland A."/>
            <person name="Barry K.W."/>
            <person name="Cichocki N."/>
            <person name="Veneault-Fourrey C."/>
            <person name="LaButti K."/>
            <person name="Lindquist E.A."/>
            <person name="Lipzen A."/>
            <person name="Lundell T."/>
            <person name="Morin E."/>
            <person name="Murat C."/>
            <person name="Riley R."/>
            <person name="Ohm R."/>
            <person name="Sun H."/>
            <person name="Tunlid A."/>
            <person name="Henrissat B."/>
            <person name="Grigoriev I.V."/>
            <person name="Hibbett D.S."/>
            <person name="Martin F."/>
        </authorList>
    </citation>
    <scope>NUCLEOTIDE SEQUENCE [LARGE SCALE GENOMIC DNA]</scope>
    <source>
        <strain evidence="3">FD-334 SS-4</strain>
    </source>
</reference>
<organism evidence="2 3">
    <name type="scientific">Hypholoma sublateritium (strain FD-334 SS-4)</name>
    <dbReference type="NCBI Taxonomy" id="945553"/>
    <lineage>
        <taxon>Eukaryota</taxon>
        <taxon>Fungi</taxon>
        <taxon>Dikarya</taxon>
        <taxon>Basidiomycota</taxon>
        <taxon>Agaricomycotina</taxon>
        <taxon>Agaricomycetes</taxon>
        <taxon>Agaricomycetidae</taxon>
        <taxon>Agaricales</taxon>
        <taxon>Agaricineae</taxon>
        <taxon>Strophariaceae</taxon>
        <taxon>Hypholoma</taxon>
    </lineage>
</organism>
<dbReference type="Proteomes" id="UP000054270">
    <property type="component" value="Unassembled WGS sequence"/>
</dbReference>
<keyword evidence="3" id="KW-1185">Reference proteome</keyword>
<evidence type="ECO:0000256" key="1">
    <source>
        <dbReference type="SAM" id="SignalP"/>
    </source>
</evidence>
<name>A0A0D2N875_HYPSF</name>
<feature type="signal peptide" evidence="1">
    <location>
        <begin position="1"/>
        <end position="23"/>
    </location>
</feature>
<proteinExistence type="predicted"/>
<evidence type="ECO:0000313" key="2">
    <source>
        <dbReference type="EMBL" id="KJA15299.1"/>
    </source>
</evidence>
<evidence type="ECO:0008006" key="4">
    <source>
        <dbReference type="Google" id="ProtNLM"/>
    </source>
</evidence>
<accession>A0A0D2N875</accession>
<gene>
    <name evidence="2" type="ORF">HYPSUDRAFT_220112</name>
</gene>
<feature type="chain" id="PRO_5002247556" description="Senescence domain-containing protein" evidence="1">
    <location>
        <begin position="24"/>
        <end position="373"/>
    </location>
</feature>
<sequence>MCNPFRAGLVGFVLALILVLTSAAPIILKQVSSPAHFQGAAPHYLIQKPSFDVAHRSSDIVPKTVEISDGMVARELVTMYRRTSLGTRIKEGIKHVFHRIGEGVKTAVQKVGHFVHTTGAKIAKVGLKIWSTATKALSKVAQFIPVIGKPLSKAMDAAGTIENKASNAIHANLGKGLNKAMHRMDKGQKVMGYIPREFAESSEERGFGELDRARGWDELPLDDVHGGSRPFSTSVASPNGVVTISLVTLYRRKSIVTKIKNAIKHVVHSVGHLLKTTVAKVAKFVPVVGKPLSKYMQVESAVANKGSDMIHANIKGKLGQAMHRMDKGQKVMGYIPRELAEILKERSVGKLDERVCSIRSTCDCMPTPGPIPL</sequence>
<protein>
    <recommendedName>
        <fullName evidence="4">Senescence domain-containing protein</fullName>
    </recommendedName>
</protein>
<evidence type="ECO:0000313" key="3">
    <source>
        <dbReference type="Proteomes" id="UP000054270"/>
    </source>
</evidence>
<dbReference type="STRING" id="945553.A0A0D2N875"/>